<proteinExistence type="predicted"/>
<name>A0A067NX26_PLEO1</name>
<protein>
    <recommendedName>
        <fullName evidence="4">MARVEL domain-containing protein</fullName>
    </recommendedName>
</protein>
<dbReference type="HOGENOM" id="CLU_1571289_0_0_1"/>
<dbReference type="AlphaFoldDB" id="A0A067NX26"/>
<gene>
    <name evidence="2" type="ORF">PLEOSDRAFT_1110202</name>
</gene>
<organism evidence="2 3">
    <name type="scientific">Pleurotus ostreatus (strain PC15)</name>
    <name type="common">Oyster mushroom</name>
    <dbReference type="NCBI Taxonomy" id="1137138"/>
    <lineage>
        <taxon>Eukaryota</taxon>
        <taxon>Fungi</taxon>
        <taxon>Dikarya</taxon>
        <taxon>Basidiomycota</taxon>
        <taxon>Agaricomycotina</taxon>
        <taxon>Agaricomycetes</taxon>
        <taxon>Agaricomycetidae</taxon>
        <taxon>Agaricales</taxon>
        <taxon>Pleurotineae</taxon>
        <taxon>Pleurotaceae</taxon>
        <taxon>Pleurotus</taxon>
    </lineage>
</organism>
<reference evidence="3" key="1">
    <citation type="journal article" date="2014" name="Proc. Natl. Acad. Sci. U.S.A.">
        <title>Extensive sampling of basidiomycete genomes demonstrates inadequacy of the white-rot/brown-rot paradigm for wood decay fungi.</title>
        <authorList>
            <person name="Riley R."/>
            <person name="Salamov A.A."/>
            <person name="Brown D.W."/>
            <person name="Nagy L.G."/>
            <person name="Floudas D."/>
            <person name="Held B.W."/>
            <person name="Levasseur A."/>
            <person name="Lombard V."/>
            <person name="Morin E."/>
            <person name="Otillar R."/>
            <person name="Lindquist E.A."/>
            <person name="Sun H."/>
            <person name="LaButti K.M."/>
            <person name="Schmutz J."/>
            <person name="Jabbour D."/>
            <person name="Luo H."/>
            <person name="Baker S.E."/>
            <person name="Pisabarro A.G."/>
            <person name="Walton J.D."/>
            <person name="Blanchette R.A."/>
            <person name="Henrissat B."/>
            <person name="Martin F."/>
            <person name="Cullen D."/>
            <person name="Hibbett D.S."/>
            <person name="Grigoriev I.V."/>
        </authorList>
    </citation>
    <scope>NUCLEOTIDE SEQUENCE [LARGE SCALE GENOMIC DNA]</scope>
    <source>
        <strain evidence="3">PC15</strain>
    </source>
</reference>
<evidence type="ECO:0000256" key="1">
    <source>
        <dbReference type="SAM" id="Phobius"/>
    </source>
</evidence>
<sequence length="170" mass="18312">MSLLEARTVFYFLLVLVGLAETVLGAFVVTGARNDFFSTPFYATGAALAAITSLWTVVLVIFGLNPQWKHALSKSGAHVTSTLVFTIVWVVYGIASAISMSSKCRHIQGNYCALAGAFTGLAFLLFTLTSAAMCLFCCTPRTRRAQEDGDSDIPSHELTLRAPKSHTVNV</sequence>
<evidence type="ECO:0008006" key="4">
    <source>
        <dbReference type="Google" id="ProtNLM"/>
    </source>
</evidence>
<keyword evidence="1" id="KW-0812">Transmembrane</keyword>
<dbReference type="Proteomes" id="UP000027073">
    <property type="component" value="Unassembled WGS sequence"/>
</dbReference>
<keyword evidence="1" id="KW-1133">Transmembrane helix</keyword>
<feature type="transmembrane region" description="Helical" evidence="1">
    <location>
        <begin position="41"/>
        <end position="64"/>
    </location>
</feature>
<feature type="transmembrane region" description="Helical" evidence="1">
    <location>
        <begin position="9"/>
        <end position="29"/>
    </location>
</feature>
<dbReference type="VEuPathDB" id="FungiDB:PLEOSDRAFT_1110202"/>
<dbReference type="InParanoid" id="A0A067NX26"/>
<evidence type="ECO:0000313" key="3">
    <source>
        <dbReference type="Proteomes" id="UP000027073"/>
    </source>
</evidence>
<evidence type="ECO:0000313" key="2">
    <source>
        <dbReference type="EMBL" id="KDQ32623.1"/>
    </source>
</evidence>
<dbReference type="EMBL" id="KL198004">
    <property type="protein sequence ID" value="KDQ32623.1"/>
    <property type="molecule type" value="Genomic_DNA"/>
</dbReference>
<feature type="transmembrane region" description="Helical" evidence="1">
    <location>
        <begin position="115"/>
        <end position="138"/>
    </location>
</feature>
<feature type="transmembrane region" description="Helical" evidence="1">
    <location>
        <begin position="76"/>
        <end position="95"/>
    </location>
</feature>
<accession>A0A067NX26</accession>
<dbReference type="OrthoDB" id="10326748at2759"/>
<keyword evidence="1" id="KW-0472">Membrane</keyword>